<protein>
    <submittedName>
        <fullName evidence="2">Uncharacterized protein</fullName>
    </submittedName>
</protein>
<dbReference type="AlphaFoldDB" id="A0A380JFP2"/>
<feature type="transmembrane region" description="Helical" evidence="1">
    <location>
        <begin position="40"/>
        <end position="64"/>
    </location>
</feature>
<feature type="transmembrane region" description="Helical" evidence="1">
    <location>
        <begin position="76"/>
        <end position="102"/>
    </location>
</feature>
<feature type="transmembrane region" description="Helical" evidence="1">
    <location>
        <begin position="12"/>
        <end position="34"/>
    </location>
</feature>
<organism evidence="2 3">
    <name type="scientific">Streptococcus downei MFe28</name>
    <dbReference type="NCBI Taxonomy" id="764290"/>
    <lineage>
        <taxon>Bacteria</taxon>
        <taxon>Bacillati</taxon>
        <taxon>Bacillota</taxon>
        <taxon>Bacilli</taxon>
        <taxon>Lactobacillales</taxon>
        <taxon>Streptococcaceae</taxon>
        <taxon>Streptococcus</taxon>
    </lineage>
</organism>
<evidence type="ECO:0000256" key="1">
    <source>
        <dbReference type="SAM" id="Phobius"/>
    </source>
</evidence>
<keyword evidence="1" id="KW-0472">Membrane</keyword>
<name>A0A380JFP2_STRDO</name>
<dbReference type="Proteomes" id="UP000254082">
    <property type="component" value="Unassembled WGS sequence"/>
</dbReference>
<dbReference type="OrthoDB" id="9997492at2"/>
<keyword evidence="1" id="KW-0812">Transmembrane</keyword>
<gene>
    <name evidence="2" type="ORF">NCTC11391_01563</name>
</gene>
<proteinExistence type="predicted"/>
<reference evidence="2 3" key="1">
    <citation type="submission" date="2018-06" db="EMBL/GenBank/DDBJ databases">
        <authorList>
            <consortium name="Pathogen Informatics"/>
            <person name="Doyle S."/>
        </authorList>
    </citation>
    <scope>NUCLEOTIDE SEQUENCE [LARGE SCALE GENOMIC DNA]</scope>
    <source>
        <strain evidence="3">NCTC 11391</strain>
    </source>
</reference>
<sequence length="112" mass="12541">MSREQLLNRNSRVGLYGGSLTLLLSLIYLALLHWNLPGQNFLGIGIAIFRLPITIFGLIGFFKLRDEVSLANLGQLLLAITFLLSPYINILPDLLALLGGWLCHREARKPQK</sequence>
<dbReference type="RefSeq" id="WP_002998393.1">
    <property type="nucleotide sequence ID" value="NZ_UHFA01000002.1"/>
</dbReference>
<keyword evidence="1" id="KW-1133">Transmembrane helix</keyword>
<accession>A0A380JFP2</accession>
<evidence type="ECO:0000313" key="2">
    <source>
        <dbReference type="EMBL" id="SUN36566.1"/>
    </source>
</evidence>
<dbReference type="EMBL" id="UHFA01000002">
    <property type="protein sequence ID" value="SUN36566.1"/>
    <property type="molecule type" value="Genomic_DNA"/>
</dbReference>
<keyword evidence="3" id="KW-1185">Reference proteome</keyword>
<evidence type="ECO:0000313" key="3">
    <source>
        <dbReference type="Proteomes" id="UP000254082"/>
    </source>
</evidence>